<name>A0A6V7Q3J4_ANACO</name>
<dbReference type="EMBL" id="LR862132">
    <property type="protein sequence ID" value="CAD1837561.1"/>
    <property type="molecule type" value="Genomic_DNA"/>
</dbReference>
<sequence>MEAERERALAALVMFKKFNLPVFDGKKVEPRMVESWIDSIETLFENLYTLEKVKMHLATHCLEKTVNVWWKKVKQDRPSNLPPMIWEEFRGLMFTNYFPDSEKKNLYNQFQKLRQRNRSVGEYEREFSHIIDGVSDIVRDDKDRADWFEHRFRPKIYKVVHILELTTFAEVLHRAL</sequence>
<protein>
    <recommendedName>
        <fullName evidence="1">Retrotransposon gag domain-containing protein</fullName>
    </recommendedName>
</protein>
<dbReference type="Pfam" id="PF03732">
    <property type="entry name" value="Retrotrans_gag"/>
    <property type="match status" value="1"/>
</dbReference>
<gene>
    <name evidence="2" type="ORF">CB5_LOCUS20772</name>
</gene>
<evidence type="ECO:0000313" key="2">
    <source>
        <dbReference type="EMBL" id="CAD1837561.1"/>
    </source>
</evidence>
<feature type="domain" description="Retrotransposon gag" evidence="1">
    <location>
        <begin position="57"/>
        <end position="144"/>
    </location>
</feature>
<proteinExistence type="predicted"/>
<accession>A0A6V7Q3J4</accession>
<dbReference type="InterPro" id="IPR005162">
    <property type="entry name" value="Retrotrans_gag_dom"/>
</dbReference>
<organism evidence="2">
    <name type="scientific">Ananas comosus var. bracteatus</name>
    <name type="common">red pineapple</name>
    <dbReference type="NCBI Taxonomy" id="296719"/>
    <lineage>
        <taxon>Eukaryota</taxon>
        <taxon>Viridiplantae</taxon>
        <taxon>Streptophyta</taxon>
        <taxon>Embryophyta</taxon>
        <taxon>Tracheophyta</taxon>
        <taxon>Spermatophyta</taxon>
        <taxon>Magnoliopsida</taxon>
        <taxon>Liliopsida</taxon>
        <taxon>Poales</taxon>
        <taxon>Bromeliaceae</taxon>
        <taxon>Bromelioideae</taxon>
        <taxon>Ananas</taxon>
    </lineage>
</organism>
<evidence type="ECO:0000259" key="1">
    <source>
        <dbReference type="Pfam" id="PF03732"/>
    </source>
</evidence>
<dbReference type="AlphaFoldDB" id="A0A6V7Q3J4"/>
<reference evidence="2" key="1">
    <citation type="submission" date="2020-07" db="EMBL/GenBank/DDBJ databases">
        <authorList>
            <person name="Lin J."/>
        </authorList>
    </citation>
    <scope>NUCLEOTIDE SEQUENCE</scope>
</reference>